<dbReference type="PANTHER" id="PTHR10362">
    <property type="entry name" value="HISTIDINE AMMONIA-LYASE"/>
    <property type="match status" value="1"/>
</dbReference>
<dbReference type="InterPro" id="IPR008948">
    <property type="entry name" value="L-Aspartase-like"/>
</dbReference>
<proteinExistence type="predicted"/>
<organism evidence="1 2">
    <name type="scientific">Aureimonas glaciei</name>
    <dbReference type="NCBI Taxonomy" id="1776957"/>
    <lineage>
        <taxon>Bacteria</taxon>
        <taxon>Pseudomonadati</taxon>
        <taxon>Pseudomonadota</taxon>
        <taxon>Alphaproteobacteria</taxon>
        <taxon>Hyphomicrobiales</taxon>
        <taxon>Aurantimonadaceae</taxon>
        <taxon>Aureimonas</taxon>
    </lineage>
</organism>
<dbReference type="SUPFAM" id="SSF48557">
    <property type="entry name" value="L-aspartase-like"/>
    <property type="match status" value="1"/>
</dbReference>
<comment type="caution">
    <text evidence="1">The sequence shown here is derived from an EMBL/GenBank/DDBJ whole genome shotgun (WGS) entry which is preliminary data.</text>
</comment>
<dbReference type="RefSeq" id="WP_188850438.1">
    <property type="nucleotide sequence ID" value="NZ_BMJJ01000004.1"/>
</dbReference>
<dbReference type="GO" id="GO:0016841">
    <property type="term" value="F:ammonia-lyase activity"/>
    <property type="evidence" value="ECO:0007669"/>
    <property type="project" value="UniProtKB-ARBA"/>
</dbReference>
<dbReference type="Gene3D" id="1.20.200.10">
    <property type="entry name" value="Fumarase/aspartase (Central domain)"/>
    <property type="match status" value="1"/>
</dbReference>
<dbReference type="CDD" id="cd00332">
    <property type="entry name" value="PAL-HAL"/>
    <property type="match status" value="1"/>
</dbReference>
<dbReference type="EMBL" id="BMJJ01000004">
    <property type="protein sequence ID" value="GGD16943.1"/>
    <property type="molecule type" value="Genomic_DNA"/>
</dbReference>
<gene>
    <name evidence="1" type="primary">hutH2</name>
    <name evidence="1" type="ORF">GCM10011335_19760</name>
</gene>
<reference evidence="1" key="1">
    <citation type="journal article" date="2014" name="Int. J. Syst. Evol. Microbiol.">
        <title>Complete genome sequence of Corynebacterium casei LMG S-19264T (=DSM 44701T), isolated from a smear-ripened cheese.</title>
        <authorList>
            <consortium name="US DOE Joint Genome Institute (JGI-PGF)"/>
            <person name="Walter F."/>
            <person name="Albersmeier A."/>
            <person name="Kalinowski J."/>
            <person name="Ruckert C."/>
        </authorList>
    </citation>
    <scope>NUCLEOTIDE SEQUENCE</scope>
    <source>
        <strain evidence="1">CGMCC 1.15493</strain>
    </source>
</reference>
<reference evidence="1" key="2">
    <citation type="submission" date="2020-09" db="EMBL/GenBank/DDBJ databases">
        <authorList>
            <person name="Sun Q."/>
            <person name="Zhou Y."/>
        </authorList>
    </citation>
    <scope>NUCLEOTIDE SEQUENCE</scope>
    <source>
        <strain evidence="1">CGMCC 1.15493</strain>
    </source>
</reference>
<dbReference type="Pfam" id="PF00221">
    <property type="entry name" value="Lyase_aromatic"/>
    <property type="match status" value="1"/>
</dbReference>
<sequence>MVTIDTTLDWREIARVAAGAALALSPSAWERVGAARGIVEAILDRGIRAYGINTGVGALSDTVVDRESQRRFARNLLMSHACGVGAPLPAEEVRAVIAVQVNNFAHGRSGVRPVTVDAMLGLLAHGVVPEVPGRGSVGYLTHMAHIGLVLIGEGFARIGDERMTGAEALARIGQAPLVLEAKEGLSLVNGSPCATGLAALALARAERVLGWADAIAALSLEALGGQMAAFDEDVLAARASPGLVEVGQNLRARLAGSDLIARALGVRTQDALSLRAIPHVHGAARDVLAVTAAVVDRELAAVTDNPMVSGTAEAPRVHSEAHAVAPALGQALDSLGVAVAQVASMAERRLDRLINPLVNSGAFGLPPFLALDPGSNSGFMIAQYTALGLVSENRRLAAPASLDGGVTSGLQEDFLAHATAASTKCLGIADNAAMILGIEYLAAGDAHDALAGTASRAAGTETVHAHLRAAIARYGDDRPLSGLMARAHGLIVASAAPDAGPQEERAP</sequence>
<dbReference type="Proteomes" id="UP000613160">
    <property type="component" value="Unassembled WGS sequence"/>
</dbReference>
<evidence type="ECO:0000313" key="1">
    <source>
        <dbReference type="EMBL" id="GGD16943.1"/>
    </source>
</evidence>
<evidence type="ECO:0000313" key="2">
    <source>
        <dbReference type="Proteomes" id="UP000613160"/>
    </source>
</evidence>
<accession>A0A917DA88</accession>
<dbReference type="Gene3D" id="1.10.275.10">
    <property type="entry name" value="Fumarase/aspartase (N-terminal domain)"/>
    <property type="match status" value="1"/>
</dbReference>
<dbReference type="InterPro" id="IPR024083">
    <property type="entry name" value="Fumarase/histidase_N"/>
</dbReference>
<protein>
    <submittedName>
        <fullName evidence="1">Histidine ammonia-lyase</fullName>
    </submittedName>
</protein>
<dbReference type="AlphaFoldDB" id="A0A917DA88"/>
<name>A0A917DA88_9HYPH</name>
<keyword evidence="2" id="KW-1185">Reference proteome</keyword>
<dbReference type="InterPro" id="IPR001106">
    <property type="entry name" value="Aromatic_Lyase"/>
</dbReference>